<name>A0A2U3LKP6_9FIRM</name>
<dbReference type="CDD" id="cd00088">
    <property type="entry name" value="HPT"/>
    <property type="match status" value="1"/>
</dbReference>
<feature type="domain" description="HPt" evidence="2">
    <location>
        <begin position="27"/>
        <end position="120"/>
    </location>
</feature>
<dbReference type="Gene3D" id="1.20.120.160">
    <property type="entry name" value="HPT domain"/>
    <property type="match status" value="1"/>
</dbReference>
<sequence length="215" mass="23351">MDKASDLSIPDMPGISFSDGLARLGGNLKLYKKLLSQFYSSNTGTVDNINTAISNGNDKAAIILAHTLKGVAANLGANQLAAICTDLETALKQGRIAKIEGLLAKFSTEFTIVMVGISTFEKALALPETKAHDKVNMTVDRALLRPLFVNMAKMLENGMVEAMEHISILEDHLSDAGVQKQFQELKQDLDMFDMDSALINLKSIAMALEISLYED</sequence>
<dbReference type="InterPro" id="IPR008207">
    <property type="entry name" value="Sig_transdc_His_kin_Hpt_dom"/>
</dbReference>
<gene>
    <name evidence="3" type="ORF">SBF1_5850001</name>
</gene>
<keyword evidence="1" id="KW-0597">Phosphoprotein</keyword>
<organism evidence="3 4">
    <name type="scientific">Candidatus Desulfosporosinus infrequens</name>
    <dbReference type="NCBI Taxonomy" id="2043169"/>
    <lineage>
        <taxon>Bacteria</taxon>
        <taxon>Bacillati</taxon>
        <taxon>Bacillota</taxon>
        <taxon>Clostridia</taxon>
        <taxon>Eubacteriales</taxon>
        <taxon>Desulfitobacteriaceae</taxon>
        <taxon>Desulfosporosinus</taxon>
    </lineage>
</organism>
<evidence type="ECO:0000313" key="4">
    <source>
        <dbReference type="Proteomes" id="UP000238916"/>
    </source>
</evidence>
<evidence type="ECO:0000256" key="1">
    <source>
        <dbReference type="PROSITE-ProRule" id="PRU00110"/>
    </source>
</evidence>
<dbReference type="Pfam" id="PF01627">
    <property type="entry name" value="Hpt"/>
    <property type="match status" value="1"/>
</dbReference>
<dbReference type="PROSITE" id="PS50894">
    <property type="entry name" value="HPT"/>
    <property type="match status" value="1"/>
</dbReference>
<evidence type="ECO:0000313" key="3">
    <source>
        <dbReference type="EMBL" id="SPF52541.1"/>
    </source>
</evidence>
<reference evidence="4" key="1">
    <citation type="submission" date="2018-02" db="EMBL/GenBank/DDBJ databases">
        <authorList>
            <person name="Hausmann B."/>
        </authorList>
    </citation>
    <scope>NUCLEOTIDE SEQUENCE [LARGE SCALE GENOMIC DNA]</scope>
    <source>
        <strain evidence="4">Peat soil MAG SbF1</strain>
    </source>
</reference>
<proteinExistence type="predicted"/>
<feature type="modified residue" description="Phosphohistidine" evidence="1">
    <location>
        <position position="66"/>
    </location>
</feature>
<dbReference type="SUPFAM" id="SSF47226">
    <property type="entry name" value="Histidine-containing phosphotransfer domain, HPT domain"/>
    <property type="match status" value="1"/>
</dbReference>
<protein>
    <recommendedName>
        <fullName evidence="2">HPt domain-containing protein</fullName>
    </recommendedName>
</protein>
<dbReference type="InterPro" id="IPR036641">
    <property type="entry name" value="HPT_dom_sf"/>
</dbReference>
<evidence type="ECO:0000259" key="2">
    <source>
        <dbReference type="PROSITE" id="PS50894"/>
    </source>
</evidence>
<dbReference type="Proteomes" id="UP000238916">
    <property type="component" value="Unassembled WGS sequence"/>
</dbReference>
<dbReference type="GO" id="GO:0000160">
    <property type="term" value="P:phosphorelay signal transduction system"/>
    <property type="evidence" value="ECO:0007669"/>
    <property type="project" value="InterPro"/>
</dbReference>
<dbReference type="AlphaFoldDB" id="A0A2U3LKP6"/>
<accession>A0A2U3LKP6</accession>
<dbReference type="EMBL" id="OMOF01000540">
    <property type="protein sequence ID" value="SPF52541.1"/>
    <property type="molecule type" value="Genomic_DNA"/>
</dbReference>